<dbReference type="AlphaFoldDB" id="A0A0M8MVW9"/>
<dbReference type="InterPro" id="IPR050561">
    <property type="entry name" value="PTP"/>
</dbReference>
<evidence type="ECO:0000259" key="3">
    <source>
        <dbReference type="PROSITE" id="PS50056"/>
    </source>
</evidence>
<reference evidence="4 5" key="1">
    <citation type="submission" date="2015-07" db="EMBL/GenBank/DDBJ databases">
        <title>Draft Genome Sequence of Malassezia furfur CBS1878 and Malassezia pachydermatis CBS1879.</title>
        <authorList>
            <person name="Triana S."/>
            <person name="Ohm R."/>
            <person name="Gonzalez A."/>
            <person name="DeCock H."/>
            <person name="Restrepo S."/>
            <person name="Celis A."/>
        </authorList>
    </citation>
    <scope>NUCLEOTIDE SEQUENCE [LARGE SCALE GENOMIC DNA]</scope>
    <source>
        <strain evidence="4 5">CBS 1879</strain>
    </source>
</reference>
<sequence>MSDAGSSSSSAADDEALQKSHDSSMSTHRRDRLAYDVYQSVLRSERGDWIELINCAPLASQYHLSEYSISKYGHHGAPYAYLPLSLQQPELTESILLKQNGHEASAWLCELRTERLPACHKDIPVSKKHPVKLSCDDSSVKPVPVATEEATTALEHGHPSTEPSFIVKTSISHPIKYVWALLTVSVSAIVPPELIPMISHHVFSHIPSHYKQMVEQLSTTDAAIVSWHQAIGRAALPEHISISLKNTKDHLQQQVRGDQLIRVPMSLSLEKILQDQGIQTWPMDEINQPTIGNMYLSSCPGKKVRLDGHVQGRSAICRDLKVDLQRYKDLGIHVIVCCLDDEELQLLGSPFEEYKKQVESQGFDLVRLPIAEGFAPLDLSRLDAILSVLILNYTLRGASILVHCRGGVGRAGLIACAWILKMNFVAPEDNEAGKEGPLPSAKASDDLRVVISLIKLIRMRRSLRAIETAEQACFLLEYVRLIHQQEYARTCYSTCTA</sequence>
<feature type="compositionally biased region" description="Low complexity" evidence="2">
    <location>
        <begin position="1"/>
        <end position="11"/>
    </location>
</feature>
<dbReference type="PROSITE" id="PS50056">
    <property type="entry name" value="TYR_PHOSPHATASE_2"/>
    <property type="match status" value="1"/>
</dbReference>
<dbReference type="SMART" id="SM00404">
    <property type="entry name" value="PTPc_motif"/>
    <property type="match status" value="1"/>
</dbReference>
<feature type="region of interest" description="Disordered" evidence="2">
    <location>
        <begin position="1"/>
        <end position="25"/>
    </location>
</feature>
<comment type="caution">
    <text evidence="4">The sequence shown here is derived from an EMBL/GenBank/DDBJ whole genome shotgun (WGS) entry which is preliminary data.</text>
</comment>
<dbReference type="GO" id="GO:0140096">
    <property type="term" value="F:catalytic activity, acting on a protein"/>
    <property type="evidence" value="ECO:0007669"/>
    <property type="project" value="UniProtKB-ARBA"/>
</dbReference>
<dbReference type="GO" id="GO:0016791">
    <property type="term" value="F:phosphatase activity"/>
    <property type="evidence" value="ECO:0007669"/>
    <property type="project" value="UniProtKB-ARBA"/>
</dbReference>
<dbReference type="InterPro" id="IPR057023">
    <property type="entry name" value="PTP-SAK"/>
</dbReference>
<proteinExistence type="predicted"/>
<dbReference type="InterPro" id="IPR003595">
    <property type="entry name" value="Tyr_Pase_cat"/>
</dbReference>
<dbReference type="GeneID" id="28728670"/>
<evidence type="ECO:0000313" key="4">
    <source>
        <dbReference type="EMBL" id="KOS15384.1"/>
    </source>
</evidence>
<evidence type="ECO:0000256" key="1">
    <source>
        <dbReference type="ARBA" id="ARBA00022801"/>
    </source>
</evidence>
<name>A0A0M8MVW9_9BASI</name>
<dbReference type="VEuPathDB" id="FungiDB:Malapachy_2303"/>
<feature type="domain" description="Tyrosine specific protein phosphatases" evidence="3">
    <location>
        <begin position="379"/>
        <end position="461"/>
    </location>
</feature>
<dbReference type="SUPFAM" id="SSF52799">
    <property type="entry name" value="(Phosphotyrosine protein) phosphatases II"/>
    <property type="match status" value="1"/>
</dbReference>
<dbReference type="InterPro" id="IPR000387">
    <property type="entry name" value="Tyr_Pase_dom"/>
</dbReference>
<dbReference type="EMBL" id="LGAV01000002">
    <property type="protein sequence ID" value="KOS15384.1"/>
    <property type="molecule type" value="Genomic_DNA"/>
</dbReference>
<protein>
    <submittedName>
        <fullName evidence="4">Phosphatases ii</fullName>
    </submittedName>
</protein>
<dbReference type="InterPro" id="IPR029021">
    <property type="entry name" value="Prot-tyrosine_phosphatase-like"/>
</dbReference>
<dbReference type="Gene3D" id="3.90.190.10">
    <property type="entry name" value="Protein tyrosine phosphatase superfamily"/>
    <property type="match status" value="1"/>
</dbReference>
<evidence type="ECO:0000313" key="5">
    <source>
        <dbReference type="Proteomes" id="UP000037751"/>
    </source>
</evidence>
<keyword evidence="1" id="KW-0378">Hydrolase</keyword>
<dbReference type="RefSeq" id="XP_017993016.1">
    <property type="nucleotide sequence ID" value="XM_018136795.1"/>
</dbReference>
<keyword evidence="5" id="KW-1185">Reference proteome</keyword>
<gene>
    <name evidence="4" type="ORF">Malapachy_2303</name>
</gene>
<dbReference type="Pfam" id="PF22784">
    <property type="entry name" value="PTP-SAK"/>
    <property type="match status" value="1"/>
</dbReference>
<dbReference type="Proteomes" id="UP000037751">
    <property type="component" value="Unassembled WGS sequence"/>
</dbReference>
<dbReference type="OrthoDB" id="266663at2759"/>
<dbReference type="PANTHER" id="PTHR23339">
    <property type="entry name" value="TYROSINE SPECIFIC PROTEIN PHOSPHATASE AND DUAL SPECIFICITY PROTEIN PHOSPHATASE"/>
    <property type="match status" value="1"/>
</dbReference>
<organism evidence="4 5">
    <name type="scientific">Malassezia pachydermatis</name>
    <dbReference type="NCBI Taxonomy" id="77020"/>
    <lineage>
        <taxon>Eukaryota</taxon>
        <taxon>Fungi</taxon>
        <taxon>Dikarya</taxon>
        <taxon>Basidiomycota</taxon>
        <taxon>Ustilaginomycotina</taxon>
        <taxon>Malasseziomycetes</taxon>
        <taxon>Malasseziales</taxon>
        <taxon>Malasseziaceae</taxon>
        <taxon>Malassezia</taxon>
    </lineage>
</organism>
<evidence type="ECO:0000256" key="2">
    <source>
        <dbReference type="SAM" id="MobiDB-lite"/>
    </source>
</evidence>
<accession>A0A0M8MVW9</accession>